<dbReference type="Proteomes" id="UP000055048">
    <property type="component" value="Unassembled WGS sequence"/>
</dbReference>
<organism evidence="1 2">
    <name type="scientific">Trichinella murrelli</name>
    <dbReference type="NCBI Taxonomy" id="144512"/>
    <lineage>
        <taxon>Eukaryota</taxon>
        <taxon>Metazoa</taxon>
        <taxon>Ecdysozoa</taxon>
        <taxon>Nematoda</taxon>
        <taxon>Enoplea</taxon>
        <taxon>Dorylaimia</taxon>
        <taxon>Trichinellida</taxon>
        <taxon>Trichinellidae</taxon>
        <taxon>Trichinella</taxon>
    </lineage>
</organism>
<name>A0A0V0THH0_9BILA</name>
<sequence>MIGTFFRVSAGLLEDILKTETGKFCAEQQCGEQYQAYQQAAQESATRGYEHAQQASQDFLRTETGKLCAEQCQQQYATYQQAVQESMTRGYLHAEPASQDFVNCFVNCRVGLLGLR</sequence>
<keyword evidence="2" id="KW-1185">Reference proteome</keyword>
<dbReference type="AlphaFoldDB" id="A0A0V0THH0"/>
<dbReference type="EMBL" id="JYDJ01000267">
    <property type="protein sequence ID" value="KRX38472.1"/>
    <property type="molecule type" value="Genomic_DNA"/>
</dbReference>
<dbReference type="OrthoDB" id="5927971at2759"/>
<comment type="caution">
    <text evidence="1">The sequence shown here is derived from an EMBL/GenBank/DDBJ whole genome shotgun (WGS) entry which is preliminary data.</text>
</comment>
<accession>A0A0V0THH0</accession>
<reference evidence="1 2" key="1">
    <citation type="submission" date="2015-01" db="EMBL/GenBank/DDBJ databases">
        <title>Evolution of Trichinella species and genotypes.</title>
        <authorList>
            <person name="Korhonen P.K."/>
            <person name="Edoardo P."/>
            <person name="Giuseppe L.R."/>
            <person name="Gasser R.B."/>
        </authorList>
    </citation>
    <scope>NUCLEOTIDE SEQUENCE [LARGE SCALE GENOMIC DNA]</scope>
    <source>
        <strain evidence="1">ISS417</strain>
    </source>
</reference>
<evidence type="ECO:0000313" key="1">
    <source>
        <dbReference type="EMBL" id="KRX38472.1"/>
    </source>
</evidence>
<gene>
    <name evidence="1" type="ORF">T05_15915</name>
</gene>
<proteinExistence type="predicted"/>
<evidence type="ECO:0000313" key="2">
    <source>
        <dbReference type="Proteomes" id="UP000055048"/>
    </source>
</evidence>
<protein>
    <submittedName>
        <fullName evidence="1">Uncharacterized protein</fullName>
    </submittedName>
</protein>